<comment type="caution">
    <text evidence="9">The sequence shown here is derived from an EMBL/GenBank/DDBJ whole genome shotgun (WGS) entry which is preliminary data.</text>
</comment>
<feature type="domain" description="Adenylate kinase active site lid" evidence="8">
    <location>
        <begin position="126"/>
        <end position="161"/>
    </location>
</feature>
<dbReference type="EMBL" id="JYNZ01000003">
    <property type="protein sequence ID" value="KXK26932.1"/>
    <property type="molecule type" value="Genomic_DNA"/>
</dbReference>
<comment type="subcellular location">
    <subcellularLocation>
        <location evidence="5 7">Cytoplasm</location>
    </subcellularLocation>
</comment>
<dbReference type="InterPro" id="IPR006259">
    <property type="entry name" value="Adenyl_kin_sub"/>
</dbReference>
<comment type="function">
    <text evidence="5">Catalyzes the reversible transfer of the terminal phosphate group between ATP and AMP. Plays an important role in cellular energy homeostasis and in adenine nucleotide metabolism.</text>
</comment>
<dbReference type="InterPro" id="IPR027417">
    <property type="entry name" value="P-loop_NTPase"/>
</dbReference>
<comment type="caution">
    <text evidence="5">Lacks conserved residue(s) required for the propagation of feature annotation.</text>
</comment>
<comment type="subunit">
    <text evidence="5 7">Monomer.</text>
</comment>
<comment type="catalytic activity">
    <reaction evidence="5 7">
        <text>AMP + ATP = 2 ADP</text>
        <dbReference type="Rhea" id="RHEA:12973"/>
        <dbReference type="ChEBI" id="CHEBI:30616"/>
        <dbReference type="ChEBI" id="CHEBI:456215"/>
        <dbReference type="ChEBI" id="CHEBI:456216"/>
        <dbReference type="EC" id="2.7.4.3"/>
    </reaction>
</comment>
<evidence type="ECO:0000259" key="8">
    <source>
        <dbReference type="Pfam" id="PF05191"/>
    </source>
</evidence>
<proteinExistence type="inferred from homology"/>
<dbReference type="Proteomes" id="UP000070457">
    <property type="component" value="Unassembled WGS sequence"/>
</dbReference>
<evidence type="ECO:0000313" key="9">
    <source>
        <dbReference type="EMBL" id="KXK26932.1"/>
    </source>
</evidence>
<evidence type="ECO:0000256" key="3">
    <source>
        <dbReference type="ARBA" id="ARBA00022741"/>
    </source>
</evidence>
<evidence type="ECO:0000256" key="5">
    <source>
        <dbReference type="HAMAP-Rule" id="MF_00235"/>
    </source>
</evidence>
<keyword evidence="1 5" id="KW-0808">Transferase</keyword>
<dbReference type="NCBIfam" id="TIGR01351">
    <property type="entry name" value="adk"/>
    <property type="match status" value="1"/>
</dbReference>
<keyword evidence="5" id="KW-0963">Cytoplasm</keyword>
<keyword evidence="2 5" id="KW-0545">Nucleotide biosynthesis</keyword>
<dbReference type="UniPathway" id="UPA00588">
    <property type="reaction ID" value="UER00649"/>
</dbReference>
<dbReference type="InterPro" id="IPR000850">
    <property type="entry name" value="Adenylat/UMP-CMP_kin"/>
</dbReference>
<evidence type="ECO:0000256" key="6">
    <source>
        <dbReference type="RuleBase" id="RU003330"/>
    </source>
</evidence>
<gene>
    <name evidence="5 9" type="primary">adk</name>
    <name evidence="9" type="ORF">TR69_WS6001000956</name>
</gene>
<dbReference type="GO" id="GO:0005524">
    <property type="term" value="F:ATP binding"/>
    <property type="evidence" value="ECO:0007669"/>
    <property type="project" value="UniProtKB-UniRule"/>
</dbReference>
<evidence type="ECO:0000256" key="1">
    <source>
        <dbReference type="ARBA" id="ARBA00022679"/>
    </source>
</evidence>
<feature type="binding site" evidence="5">
    <location>
        <position position="126"/>
    </location>
    <ligand>
        <name>ATP</name>
        <dbReference type="ChEBI" id="CHEBI:30616"/>
    </ligand>
</feature>
<feature type="region of interest" description="LID" evidence="5">
    <location>
        <begin position="125"/>
        <end position="162"/>
    </location>
</feature>
<dbReference type="GO" id="GO:0005737">
    <property type="term" value="C:cytoplasm"/>
    <property type="evidence" value="ECO:0007669"/>
    <property type="project" value="UniProtKB-SubCell"/>
</dbReference>
<feature type="binding site" evidence="5">
    <location>
        <begin position="135"/>
        <end position="136"/>
    </location>
    <ligand>
        <name>ATP</name>
        <dbReference type="ChEBI" id="CHEBI:30616"/>
    </ligand>
</feature>
<dbReference type="Pfam" id="PF00406">
    <property type="entry name" value="ADK"/>
    <property type="match status" value="1"/>
</dbReference>
<dbReference type="GO" id="GO:0044209">
    <property type="term" value="P:AMP salvage"/>
    <property type="evidence" value="ECO:0007669"/>
    <property type="project" value="UniProtKB-UniRule"/>
</dbReference>
<sequence length="215" mass="24329">MILLFIGPKGSGKDTQAAILEKNHGFVNISTGSLIRDEIRNKTELGMKSKELYDAGKYVTDELVFAILRKHLEELDTENIILNGVVRNTEQIGLTRDMLAEIGKQIDLVVYFDLSDQEAITRLSNRWTCPVDNTVYHTVFDPPHQEGICDKCGSKLVQREDDKPEAVKNRLNEDRTKNAPVIEHYREQNMLKEIDASKSIDEVSAEIEAIVTEAQ</sequence>
<protein>
    <recommendedName>
        <fullName evidence="5 7">Adenylate kinase</fullName>
        <shortName evidence="5">AK</shortName>
        <ecNumber evidence="5 7">2.7.4.3</ecNumber>
    </recommendedName>
    <alternativeName>
        <fullName evidence="5">ATP-AMP transphosphorylase</fullName>
    </alternativeName>
    <alternativeName>
        <fullName evidence="5">ATP:AMP phosphotransferase</fullName>
    </alternativeName>
    <alternativeName>
        <fullName evidence="5">Adenylate monophosphate kinase</fullName>
    </alternativeName>
</protein>
<feature type="binding site" evidence="5">
    <location>
        <position position="159"/>
    </location>
    <ligand>
        <name>AMP</name>
        <dbReference type="ChEBI" id="CHEBI:456215"/>
    </ligand>
</feature>
<feature type="binding site" evidence="5">
    <location>
        <position position="36"/>
    </location>
    <ligand>
        <name>AMP</name>
        <dbReference type="ChEBI" id="CHEBI:456215"/>
    </ligand>
</feature>
<evidence type="ECO:0000313" key="10">
    <source>
        <dbReference type="Proteomes" id="UP000070457"/>
    </source>
</evidence>
<feature type="region of interest" description="NMP" evidence="5">
    <location>
        <begin position="30"/>
        <end position="59"/>
    </location>
</feature>
<dbReference type="Pfam" id="PF05191">
    <property type="entry name" value="ADK_lid"/>
    <property type="match status" value="1"/>
</dbReference>
<keyword evidence="4 5" id="KW-0418">Kinase</keyword>
<feature type="binding site" evidence="5">
    <location>
        <begin position="57"/>
        <end position="59"/>
    </location>
    <ligand>
        <name>AMP</name>
        <dbReference type="ChEBI" id="CHEBI:456215"/>
    </ligand>
</feature>
<dbReference type="PRINTS" id="PR00094">
    <property type="entry name" value="ADENYLTKNASE"/>
</dbReference>
<dbReference type="CDD" id="cd01428">
    <property type="entry name" value="ADK"/>
    <property type="match status" value="1"/>
</dbReference>
<comment type="domain">
    <text evidence="5">Consists of three domains, a large central CORE domain and two small peripheral domains, NMPbind and LID, which undergo movements during catalysis. The LID domain closes over the site of phosphoryl transfer upon ATP binding. Assembling and dissambling the active center during each catalytic cycle provides an effective means to prevent ATP hydrolysis.</text>
</comment>
<evidence type="ECO:0000256" key="7">
    <source>
        <dbReference type="RuleBase" id="RU003331"/>
    </source>
</evidence>
<keyword evidence="5 7" id="KW-0067">ATP-binding</keyword>
<feature type="binding site" evidence="5">
    <location>
        <position position="170"/>
    </location>
    <ligand>
        <name>AMP</name>
        <dbReference type="ChEBI" id="CHEBI:456215"/>
    </ligand>
</feature>
<comment type="similarity">
    <text evidence="5 6">Belongs to the adenylate kinase family.</text>
</comment>
<dbReference type="HAMAP" id="MF_00235">
    <property type="entry name" value="Adenylate_kinase_Adk"/>
    <property type="match status" value="1"/>
</dbReference>
<evidence type="ECO:0000256" key="4">
    <source>
        <dbReference type="ARBA" id="ARBA00022777"/>
    </source>
</evidence>
<dbReference type="Gene3D" id="3.40.50.300">
    <property type="entry name" value="P-loop containing nucleotide triphosphate hydrolases"/>
    <property type="match status" value="1"/>
</dbReference>
<comment type="pathway">
    <text evidence="5">Purine metabolism; AMP biosynthesis via salvage pathway; AMP from ADP: step 1/1.</text>
</comment>
<name>A0A136LZ58_9BACT</name>
<feature type="binding site" evidence="5">
    <location>
        <position position="91"/>
    </location>
    <ligand>
        <name>AMP</name>
        <dbReference type="ChEBI" id="CHEBI:456215"/>
    </ligand>
</feature>
<keyword evidence="3 5" id="KW-0547">Nucleotide-binding</keyword>
<feature type="binding site" evidence="5">
    <location>
        <position position="31"/>
    </location>
    <ligand>
        <name>AMP</name>
        <dbReference type="ChEBI" id="CHEBI:456215"/>
    </ligand>
</feature>
<accession>A0A136LZ58</accession>
<dbReference type="AlphaFoldDB" id="A0A136LZ58"/>
<dbReference type="EC" id="2.7.4.3" evidence="5 7"/>
<dbReference type="PANTHER" id="PTHR23359">
    <property type="entry name" value="NUCLEOTIDE KINASE"/>
    <property type="match status" value="1"/>
</dbReference>
<dbReference type="PATRIC" id="fig|1617426.3.peg.941"/>
<reference evidence="9 10" key="1">
    <citation type="submission" date="2015-02" db="EMBL/GenBank/DDBJ databases">
        <title>Improved understanding of the partial-nitritation anammox process through 23 genomes representing the majority of the microbial community.</title>
        <authorList>
            <person name="Speth D.R."/>
            <person name="In T Zandt M."/>
            <person name="Guerrero Cruz S."/>
            <person name="Jetten M.S."/>
            <person name="Dutilh B.E."/>
        </authorList>
    </citation>
    <scope>NUCLEOTIDE SEQUENCE [LARGE SCALE GENOMIC DNA]</scope>
    <source>
        <strain evidence="9">OLB20</strain>
    </source>
</reference>
<evidence type="ECO:0000256" key="2">
    <source>
        <dbReference type="ARBA" id="ARBA00022727"/>
    </source>
</evidence>
<dbReference type="InterPro" id="IPR007862">
    <property type="entry name" value="Adenylate_kinase_lid-dom"/>
</dbReference>
<feature type="binding site" evidence="5">
    <location>
        <position position="198"/>
    </location>
    <ligand>
        <name>ATP</name>
        <dbReference type="ChEBI" id="CHEBI:30616"/>
    </ligand>
</feature>
<dbReference type="GO" id="GO:0004017">
    <property type="term" value="F:AMP kinase activity"/>
    <property type="evidence" value="ECO:0007669"/>
    <property type="project" value="UniProtKB-UniRule"/>
</dbReference>
<dbReference type="SUPFAM" id="SSF52540">
    <property type="entry name" value="P-loop containing nucleoside triphosphate hydrolases"/>
    <property type="match status" value="1"/>
</dbReference>
<organism evidence="9 10">
    <name type="scientific">candidate division WS6 bacterium OLB20</name>
    <dbReference type="NCBI Taxonomy" id="1617426"/>
    <lineage>
        <taxon>Bacteria</taxon>
        <taxon>Candidatus Dojkabacteria</taxon>
    </lineage>
</organism>
<dbReference type="STRING" id="1617426.TR69_WS6001000956"/>